<evidence type="ECO:0000313" key="10">
    <source>
        <dbReference type="Proteomes" id="UP000547458"/>
    </source>
</evidence>
<proteinExistence type="inferred from homology"/>
<accession>A0A846RRE3</accession>
<protein>
    <recommendedName>
        <fullName evidence="3">Mannitol-1-phosphate 5-dehydrogenase</fullName>
        <ecNumber evidence="2">1.1.1.17</ecNumber>
    </recommendedName>
</protein>
<dbReference type="Gene3D" id="1.10.1040.10">
    <property type="entry name" value="N-(1-d-carboxylethyl)-l-norvaline Dehydrogenase, domain 2"/>
    <property type="match status" value="1"/>
</dbReference>
<evidence type="ECO:0000256" key="1">
    <source>
        <dbReference type="ARBA" id="ARBA00006541"/>
    </source>
</evidence>
<name>A0A846RRE3_9MICC</name>
<dbReference type="PANTHER" id="PTHR43362">
    <property type="entry name" value="MANNITOL DEHYDROGENASE DSF1-RELATED"/>
    <property type="match status" value="1"/>
</dbReference>
<keyword evidence="4 9" id="KW-0560">Oxidoreductase</keyword>
<dbReference type="InterPro" id="IPR023027">
    <property type="entry name" value="Mannitol_DH_CS"/>
</dbReference>
<dbReference type="Pfam" id="PF08125">
    <property type="entry name" value="Mannitol_dh_C"/>
    <property type="match status" value="1"/>
</dbReference>
<feature type="domain" description="Mannitol dehydrogenase N-terminal" evidence="7">
    <location>
        <begin position="10"/>
        <end position="262"/>
    </location>
</feature>
<sequence>MTGTNRPPIRMVHLGLGAFHRAHQAWYTHQANELSGSRPWGIAAFTGRSPRAAESLTEQDGLYTLLIRDRNEDRAQVISSIVEAVDGNNGARWRELLATPDTAVLTVTVTEAGYHHHGTKGLDYGNAEVDGDIRLLRSSKPATRAARSAPGRIVDGLRARRDAGAGPLALVSCDNLNHNGDVTRTVVLQMATSVDENLAHWIDANVSFVSTMVDRITPATTAADCETASRLTGFPDRAPVVTEPFAEWILAGEFPAGRPAWELAGARFVDDIRPFEERKLWLLNAGHSLLAYTGMIRGYQTIADTMKDPECVELLEELWSDARPVLPFSAAEIDAGLQDLRTRFQNPRIEHQLTQIAADGSIKLRMRSIPVIRRRLAQGLDPGRGQAALIAAWLRCLRSPHIDFHDRGADSLVGRRDDGPAHSSVDERSALALLDSELAKSPELVAAVVLAAERLGAATASTSF</sequence>
<dbReference type="EC" id="1.1.1.17" evidence="2"/>
<evidence type="ECO:0000256" key="4">
    <source>
        <dbReference type="ARBA" id="ARBA00023002"/>
    </source>
</evidence>
<evidence type="ECO:0000256" key="5">
    <source>
        <dbReference type="ARBA" id="ARBA00023027"/>
    </source>
</evidence>
<dbReference type="PANTHER" id="PTHR43362:SF1">
    <property type="entry name" value="MANNITOL DEHYDROGENASE 2-RELATED"/>
    <property type="match status" value="1"/>
</dbReference>
<dbReference type="EMBL" id="JAATJL010000001">
    <property type="protein sequence ID" value="NJC21646.1"/>
    <property type="molecule type" value="Genomic_DNA"/>
</dbReference>
<dbReference type="InterPro" id="IPR000669">
    <property type="entry name" value="Mannitol_DH"/>
</dbReference>
<dbReference type="InterPro" id="IPR013131">
    <property type="entry name" value="Mannitol_DH_N"/>
</dbReference>
<dbReference type="SUPFAM" id="SSF51735">
    <property type="entry name" value="NAD(P)-binding Rossmann-fold domains"/>
    <property type="match status" value="1"/>
</dbReference>
<dbReference type="RefSeq" id="WP_167991557.1">
    <property type="nucleotide sequence ID" value="NZ_JAATJL010000001.1"/>
</dbReference>
<keyword evidence="10" id="KW-1185">Reference proteome</keyword>
<reference evidence="9 10" key="1">
    <citation type="submission" date="2020-03" db="EMBL/GenBank/DDBJ databases">
        <title>Sequencing the genomes of 1000 actinobacteria strains.</title>
        <authorList>
            <person name="Klenk H.-P."/>
        </authorList>
    </citation>
    <scope>NUCLEOTIDE SEQUENCE [LARGE SCALE GENOMIC DNA]</scope>
    <source>
        <strain evidence="9 10">DSM 16403</strain>
    </source>
</reference>
<dbReference type="Gene3D" id="3.40.50.720">
    <property type="entry name" value="NAD(P)-binding Rossmann-like Domain"/>
    <property type="match status" value="1"/>
</dbReference>
<dbReference type="SUPFAM" id="SSF48179">
    <property type="entry name" value="6-phosphogluconate dehydrogenase C-terminal domain-like"/>
    <property type="match status" value="1"/>
</dbReference>
<dbReference type="InterPro" id="IPR036291">
    <property type="entry name" value="NAD(P)-bd_dom_sf"/>
</dbReference>
<gene>
    <name evidence="9" type="ORF">BJ994_000722</name>
</gene>
<dbReference type="InterPro" id="IPR008927">
    <property type="entry name" value="6-PGluconate_DH-like_C_sf"/>
</dbReference>
<evidence type="ECO:0000313" key="9">
    <source>
        <dbReference type="EMBL" id="NJC21646.1"/>
    </source>
</evidence>
<dbReference type="AlphaFoldDB" id="A0A846RRE3"/>
<dbReference type="PRINTS" id="PR00084">
    <property type="entry name" value="MTLDHDRGNASE"/>
</dbReference>
<comment type="similarity">
    <text evidence="1">Belongs to the mannitol dehydrogenase family.</text>
</comment>
<evidence type="ECO:0000259" key="7">
    <source>
        <dbReference type="Pfam" id="PF01232"/>
    </source>
</evidence>
<evidence type="ECO:0000256" key="2">
    <source>
        <dbReference type="ARBA" id="ARBA00012939"/>
    </source>
</evidence>
<dbReference type="InterPro" id="IPR013118">
    <property type="entry name" value="Mannitol_DH_C"/>
</dbReference>
<dbReference type="GO" id="GO:0019594">
    <property type="term" value="P:mannitol metabolic process"/>
    <property type="evidence" value="ECO:0007669"/>
    <property type="project" value="InterPro"/>
</dbReference>
<organism evidence="9 10">
    <name type="scientific">Arthrobacter pigmenti</name>
    <dbReference type="NCBI Taxonomy" id="271432"/>
    <lineage>
        <taxon>Bacteria</taxon>
        <taxon>Bacillati</taxon>
        <taxon>Actinomycetota</taxon>
        <taxon>Actinomycetes</taxon>
        <taxon>Micrococcales</taxon>
        <taxon>Micrococcaceae</taxon>
        <taxon>Arthrobacter</taxon>
    </lineage>
</organism>
<comment type="catalytic activity">
    <reaction evidence="6">
        <text>D-mannitol 1-phosphate + NAD(+) = beta-D-fructose 6-phosphate + NADH + H(+)</text>
        <dbReference type="Rhea" id="RHEA:19661"/>
        <dbReference type="ChEBI" id="CHEBI:15378"/>
        <dbReference type="ChEBI" id="CHEBI:57540"/>
        <dbReference type="ChEBI" id="CHEBI:57634"/>
        <dbReference type="ChEBI" id="CHEBI:57945"/>
        <dbReference type="ChEBI" id="CHEBI:61381"/>
        <dbReference type="EC" id="1.1.1.17"/>
    </reaction>
</comment>
<evidence type="ECO:0000256" key="6">
    <source>
        <dbReference type="ARBA" id="ARBA00048615"/>
    </source>
</evidence>
<dbReference type="Pfam" id="PF01232">
    <property type="entry name" value="Mannitol_dh"/>
    <property type="match status" value="1"/>
</dbReference>
<keyword evidence="5" id="KW-0520">NAD</keyword>
<evidence type="ECO:0000259" key="8">
    <source>
        <dbReference type="Pfam" id="PF08125"/>
    </source>
</evidence>
<dbReference type="InterPro" id="IPR013328">
    <property type="entry name" value="6PGD_dom2"/>
</dbReference>
<dbReference type="GO" id="GO:0008926">
    <property type="term" value="F:mannitol-1-phosphate 5-dehydrogenase activity"/>
    <property type="evidence" value="ECO:0007669"/>
    <property type="project" value="UniProtKB-EC"/>
</dbReference>
<feature type="domain" description="Mannitol dehydrogenase C-terminal" evidence="8">
    <location>
        <begin position="271"/>
        <end position="450"/>
    </location>
</feature>
<evidence type="ECO:0000256" key="3">
    <source>
        <dbReference type="ARBA" id="ARBA00016219"/>
    </source>
</evidence>
<dbReference type="PROSITE" id="PS00974">
    <property type="entry name" value="MANNITOL_DHGENASE"/>
    <property type="match status" value="1"/>
</dbReference>
<comment type="caution">
    <text evidence="9">The sequence shown here is derived from an EMBL/GenBank/DDBJ whole genome shotgun (WGS) entry which is preliminary data.</text>
</comment>
<dbReference type="Proteomes" id="UP000547458">
    <property type="component" value="Unassembled WGS sequence"/>
</dbReference>
<dbReference type="InterPro" id="IPR050988">
    <property type="entry name" value="Mannitol_DH/Oxidoreductase"/>
</dbReference>